<evidence type="ECO:0000256" key="1">
    <source>
        <dbReference type="PROSITE-ProRule" id="PRU00325"/>
    </source>
</evidence>
<organism evidence="3 4">
    <name type="scientific">Neolewinella antarctica</name>
    <dbReference type="NCBI Taxonomy" id="442734"/>
    <lineage>
        <taxon>Bacteria</taxon>
        <taxon>Pseudomonadati</taxon>
        <taxon>Bacteroidota</taxon>
        <taxon>Saprospiria</taxon>
        <taxon>Saprospirales</taxon>
        <taxon>Lewinellaceae</taxon>
        <taxon>Neolewinella</taxon>
    </lineage>
</organism>
<keyword evidence="1" id="KW-0862">Zinc</keyword>
<dbReference type="Proteomes" id="UP000770785">
    <property type="component" value="Unassembled WGS sequence"/>
</dbReference>
<feature type="domain" description="SWIM-type" evidence="2">
    <location>
        <begin position="58"/>
        <end position="89"/>
    </location>
</feature>
<keyword evidence="1" id="KW-0479">Metal-binding</keyword>
<evidence type="ECO:0000313" key="4">
    <source>
        <dbReference type="Proteomes" id="UP000770785"/>
    </source>
</evidence>
<name>A0ABX0XD31_9BACT</name>
<reference evidence="3 4" key="1">
    <citation type="submission" date="2020-03" db="EMBL/GenBank/DDBJ databases">
        <title>Genomic Encyclopedia of Type Strains, Phase IV (KMG-IV): sequencing the most valuable type-strain genomes for metagenomic binning, comparative biology and taxonomic classification.</title>
        <authorList>
            <person name="Goeker M."/>
        </authorList>
    </citation>
    <scope>NUCLEOTIDE SEQUENCE [LARGE SCALE GENOMIC DNA]</scope>
    <source>
        <strain evidence="3 4">DSM 105096</strain>
    </source>
</reference>
<comment type="caution">
    <text evidence="3">The sequence shown here is derived from an EMBL/GenBank/DDBJ whole genome shotgun (WGS) entry which is preliminary data.</text>
</comment>
<dbReference type="RefSeq" id="WP_168037497.1">
    <property type="nucleotide sequence ID" value="NZ_JAATJH010000003.1"/>
</dbReference>
<accession>A0ABX0XD31</accession>
<dbReference type="PROSITE" id="PS50966">
    <property type="entry name" value="ZF_SWIM"/>
    <property type="match status" value="1"/>
</dbReference>
<dbReference type="EMBL" id="JAATJH010000003">
    <property type="protein sequence ID" value="NJC26733.1"/>
    <property type="molecule type" value="Genomic_DNA"/>
</dbReference>
<gene>
    <name evidence="3" type="ORF">GGR27_002243</name>
</gene>
<keyword evidence="1" id="KW-0863">Zinc-finger</keyword>
<dbReference type="InterPro" id="IPR007527">
    <property type="entry name" value="Znf_SWIM"/>
</dbReference>
<protein>
    <recommendedName>
        <fullName evidence="2">SWIM-type domain-containing protein</fullName>
    </recommendedName>
</protein>
<proteinExistence type="predicted"/>
<keyword evidence="4" id="KW-1185">Reference proteome</keyword>
<evidence type="ECO:0000313" key="3">
    <source>
        <dbReference type="EMBL" id="NJC26733.1"/>
    </source>
</evidence>
<evidence type="ECO:0000259" key="2">
    <source>
        <dbReference type="PROSITE" id="PS50966"/>
    </source>
</evidence>
<sequence>MSTKITSADDLLHLAGDAKTLEAGRRLFYSKRWRLVGGDGQWLWGEFPFGNSDKASETAVELTTGRYFCNCRGRQRPCAHGLAIVLMLKNDQERITVGQPPSWVRSVQHRATKPPAPVKDDLAATDRRSDRIDLMTSGVQELELRLLDVARRGIADTLAQGPDPFLSAAARLTDAKLPGPAGVFRRLAALGPDGNETDIARALGDLYLFVRAWKNRDELPKDRYGELAQFAGLKPKKEEILSRPGRNDHWLVLGVVEGAEDRLRFRRVWLRGEKSKRFALVLDYAFGEMPYERSWPLGASFQGAVHYYPGSYPQRAVFPAPTPGGRPYDGLVGYEEIKHLKDNYQKALALNPWLYAYPVYLANVTPVVGGRETLLVTPNGETLLLDPNYEGKYRLLALSGGGSIAVFGEFNGYHFNPLSLIGGGGILAA</sequence>